<evidence type="ECO:0000313" key="3">
    <source>
        <dbReference type="Proteomes" id="UP000765224"/>
    </source>
</evidence>
<keyword evidence="1" id="KW-0472">Membrane</keyword>
<proteinExistence type="predicted"/>
<evidence type="ECO:0000256" key="1">
    <source>
        <dbReference type="SAM" id="Phobius"/>
    </source>
</evidence>
<dbReference type="NCBIfam" id="NF033634">
    <property type="entry name" value="SLATT_1"/>
    <property type="match status" value="1"/>
</dbReference>
<sequence>MKNPSIDHKFYAQLQRDIDRIDSKADTYRLVYYSFRIGLILVASAVTLVSGWTDAEPDAPTVNWLLILGVATTVITAMDTLFGVETKKNTYRLMLVELREIRSEFVFYFDHQRSDLEAVLRDRLFPKYQTIKAYAKALVEQEREKEIPAKP</sequence>
<accession>A0ABS6PDE8</accession>
<keyword evidence="3" id="KW-1185">Reference proteome</keyword>
<name>A0ABS6PDE8_9PSED</name>
<dbReference type="RefSeq" id="WP_217892093.1">
    <property type="nucleotide sequence ID" value="NZ_JAHSTS010000001.1"/>
</dbReference>
<gene>
    <name evidence="2" type="ORF">KVG96_11095</name>
</gene>
<reference evidence="2 3" key="1">
    <citation type="submission" date="2021-06" db="EMBL/GenBank/DDBJ databases">
        <title>Updating the genus Pseudomonas: Description of 43 new species and partition of the Pseudomonas putida group.</title>
        <authorList>
            <person name="Girard L."/>
            <person name="Lood C."/>
            <person name="Vandamme P."/>
            <person name="Rokni-Zadeh H."/>
            <person name="Van Noort V."/>
            <person name="Hofte M."/>
            <person name="Lavigne R."/>
            <person name="De Mot R."/>
        </authorList>
    </citation>
    <scope>NUCLEOTIDE SEQUENCE [LARGE SCALE GENOMIC DNA]</scope>
    <source>
        <strain evidence="2 3">COR58</strain>
    </source>
</reference>
<feature type="transmembrane region" description="Helical" evidence="1">
    <location>
        <begin position="30"/>
        <end position="52"/>
    </location>
</feature>
<feature type="transmembrane region" description="Helical" evidence="1">
    <location>
        <begin position="64"/>
        <end position="84"/>
    </location>
</feature>
<keyword evidence="1" id="KW-1133">Transmembrane helix</keyword>
<comment type="caution">
    <text evidence="2">The sequence shown here is derived from an EMBL/GenBank/DDBJ whole genome shotgun (WGS) entry which is preliminary data.</text>
</comment>
<protein>
    <submittedName>
        <fullName evidence="2">SLATT domain-containing protein</fullName>
    </submittedName>
</protein>
<keyword evidence="1" id="KW-0812">Transmembrane</keyword>
<dbReference type="EMBL" id="JAHSTS010000001">
    <property type="protein sequence ID" value="MBV4458499.1"/>
    <property type="molecule type" value="Genomic_DNA"/>
</dbReference>
<organism evidence="2 3">
    <name type="scientific">Pseudomonas ekonensis</name>
    <dbReference type="NCBI Taxonomy" id="2842353"/>
    <lineage>
        <taxon>Bacteria</taxon>
        <taxon>Pseudomonadati</taxon>
        <taxon>Pseudomonadota</taxon>
        <taxon>Gammaproteobacteria</taxon>
        <taxon>Pseudomonadales</taxon>
        <taxon>Pseudomonadaceae</taxon>
        <taxon>Pseudomonas</taxon>
    </lineage>
</organism>
<dbReference type="Proteomes" id="UP000765224">
    <property type="component" value="Unassembled WGS sequence"/>
</dbReference>
<evidence type="ECO:0000313" key="2">
    <source>
        <dbReference type="EMBL" id="MBV4458499.1"/>
    </source>
</evidence>